<dbReference type="Gene3D" id="2.60.40.10">
    <property type="entry name" value="Immunoglobulins"/>
    <property type="match status" value="1"/>
</dbReference>
<evidence type="ECO:0000256" key="1">
    <source>
        <dbReference type="ARBA" id="ARBA00007401"/>
    </source>
</evidence>
<dbReference type="SUPFAM" id="SSF49303">
    <property type="entry name" value="beta-Galactosidase/glucuronidase domain"/>
    <property type="match status" value="1"/>
</dbReference>
<dbReference type="InterPro" id="IPR006102">
    <property type="entry name" value="Ig-like_GH2"/>
</dbReference>
<dbReference type="InterPro" id="IPR036156">
    <property type="entry name" value="Beta-gal/glucu_dom_sf"/>
</dbReference>
<evidence type="ECO:0000256" key="4">
    <source>
        <dbReference type="ARBA" id="ARBA00022801"/>
    </source>
</evidence>
<evidence type="ECO:0000313" key="11">
    <source>
        <dbReference type="Proteomes" id="UP001589906"/>
    </source>
</evidence>
<dbReference type="InterPro" id="IPR023230">
    <property type="entry name" value="Glyco_hydro_2_CS"/>
</dbReference>
<dbReference type="InterPro" id="IPR013783">
    <property type="entry name" value="Ig-like_fold"/>
</dbReference>
<keyword evidence="11" id="KW-1185">Reference proteome</keyword>
<reference evidence="10 11" key="1">
    <citation type="submission" date="2024-09" db="EMBL/GenBank/DDBJ databases">
        <authorList>
            <person name="Sun Q."/>
            <person name="Mori K."/>
        </authorList>
    </citation>
    <scope>NUCLEOTIDE SEQUENCE [LARGE SCALE GENOMIC DNA]</scope>
    <source>
        <strain evidence="10 11">NCAIM B.02621</strain>
    </source>
</reference>
<comment type="caution">
    <text evidence="10">The sequence shown here is derived from an EMBL/GenBank/DDBJ whole genome shotgun (WGS) entry which is preliminary data.</text>
</comment>
<evidence type="ECO:0000259" key="7">
    <source>
        <dbReference type="Pfam" id="PF00703"/>
    </source>
</evidence>
<evidence type="ECO:0000256" key="5">
    <source>
        <dbReference type="ARBA" id="ARBA00023295"/>
    </source>
</evidence>
<protein>
    <recommendedName>
        <fullName evidence="3">Beta-glucuronidase</fullName>
        <ecNumber evidence="2">3.2.1.31</ecNumber>
    </recommendedName>
</protein>
<gene>
    <name evidence="10" type="ORF">ACFFGE_06510</name>
</gene>
<keyword evidence="4 6" id="KW-0378">Hydrolase</keyword>
<dbReference type="SUPFAM" id="SSF51445">
    <property type="entry name" value="(Trans)glycosidases"/>
    <property type="match status" value="1"/>
</dbReference>
<dbReference type="PRINTS" id="PR00132">
    <property type="entry name" value="GLHYDRLASE2"/>
</dbReference>
<dbReference type="Proteomes" id="UP001589906">
    <property type="component" value="Unassembled WGS sequence"/>
</dbReference>
<feature type="domain" description="Glycoside hydrolase family 2 immunoglobulin-like beta-sandwich" evidence="7">
    <location>
        <begin position="222"/>
        <end position="274"/>
    </location>
</feature>
<evidence type="ECO:0000259" key="9">
    <source>
        <dbReference type="Pfam" id="PF02837"/>
    </source>
</evidence>
<dbReference type="InterPro" id="IPR006103">
    <property type="entry name" value="Glyco_hydro_2_cat"/>
</dbReference>
<evidence type="ECO:0000259" key="8">
    <source>
        <dbReference type="Pfam" id="PF02836"/>
    </source>
</evidence>
<dbReference type="PANTHER" id="PTHR10066:SF67">
    <property type="entry name" value="BETA-GLUCURONIDASE"/>
    <property type="match status" value="1"/>
</dbReference>
<accession>A0ABV6R1M9</accession>
<dbReference type="Pfam" id="PF02836">
    <property type="entry name" value="Glyco_hydro_2_C"/>
    <property type="match status" value="1"/>
</dbReference>
<feature type="domain" description="Glycosyl hydrolases family 2 sugar binding" evidence="9">
    <location>
        <begin position="15"/>
        <end position="186"/>
    </location>
</feature>
<evidence type="ECO:0000256" key="6">
    <source>
        <dbReference type="RuleBase" id="RU361154"/>
    </source>
</evidence>
<evidence type="ECO:0000313" key="10">
    <source>
        <dbReference type="EMBL" id="MFC0633527.1"/>
    </source>
</evidence>
<name>A0ABV6R1M9_9CAUL</name>
<keyword evidence="5 6" id="KW-0326">Glycosidase</keyword>
<dbReference type="PANTHER" id="PTHR10066">
    <property type="entry name" value="BETA-GLUCURONIDASE"/>
    <property type="match status" value="1"/>
</dbReference>
<comment type="similarity">
    <text evidence="1 6">Belongs to the glycosyl hydrolase 2 family.</text>
</comment>
<dbReference type="Gene3D" id="3.20.20.80">
    <property type="entry name" value="Glycosidases"/>
    <property type="match status" value="1"/>
</dbReference>
<dbReference type="InterPro" id="IPR017853">
    <property type="entry name" value="GH"/>
</dbReference>
<dbReference type="InterPro" id="IPR006101">
    <property type="entry name" value="Glyco_hydro_2"/>
</dbReference>
<dbReference type="GO" id="GO:0016787">
    <property type="term" value="F:hydrolase activity"/>
    <property type="evidence" value="ECO:0007669"/>
    <property type="project" value="UniProtKB-KW"/>
</dbReference>
<evidence type="ECO:0000256" key="3">
    <source>
        <dbReference type="ARBA" id="ARBA00016205"/>
    </source>
</evidence>
<dbReference type="EMBL" id="JBHLSW010000004">
    <property type="protein sequence ID" value="MFC0633527.1"/>
    <property type="molecule type" value="Genomic_DNA"/>
</dbReference>
<sequence>MIRPQRNAFRDALHLSGVWRIRFDPDDVGEAERWGAGSAVDHTHPIAIPGSWNEQLAEAGFMDYQGAAWLQTEVFIPPSFEGRRVRLRFDSADFSARVFLDGLFVGESGPAFLPFEIDSDGLVAGQTVRVVVRVDNRLPLDHPTPGVAPEQYAAENRLRDEYRPAVRFDFFPYGGLNRPVWLTATPIGGIEAVRLRASALGVLTARVEAPPGARVRVSVGEVESEGPAGSDISLRVPDVRPWSPADPALYDVIVERLDALGVVADRVELRTGFRDVAVHGHQLLLNGEPIVLKGFGKHEDGPIRGRGLDLPQLVKDFGLLDWIGANSVRTSHYPYSEDFLDFADERGVLVIDEVFSVNLDFRQVTGATLAQHRAAVRALIDRDGHRPSVIAWSLANEPGYLAEPEYRARSGPYWKALFDDARMLDPTRPLTHANVGYAGLDDPAFDPADIVSINRYFGWYQAPGQIERAVALLRADLDALARHGKPVFLSEFGADALAGQHSTSPQLFTEEYQADLIAAFWAELERHPAAIGGHVWNFADFRTAQHSRRVVLNLKGVFTRDRQPKRAAFVLRDLWSGR</sequence>
<dbReference type="Pfam" id="PF02837">
    <property type="entry name" value="Glyco_hydro_2_N"/>
    <property type="match status" value="1"/>
</dbReference>
<dbReference type="InterPro" id="IPR006104">
    <property type="entry name" value="Glyco_hydro_2_N"/>
</dbReference>
<dbReference type="Gene3D" id="2.60.120.260">
    <property type="entry name" value="Galactose-binding domain-like"/>
    <property type="match status" value="1"/>
</dbReference>
<dbReference type="EC" id="3.2.1.31" evidence="2"/>
<feature type="domain" description="Glycoside hydrolase family 2 catalytic" evidence="8">
    <location>
        <begin position="276"/>
        <end position="576"/>
    </location>
</feature>
<dbReference type="SUPFAM" id="SSF49785">
    <property type="entry name" value="Galactose-binding domain-like"/>
    <property type="match status" value="1"/>
</dbReference>
<dbReference type="InterPro" id="IPR008979">
    <property type="entry name" value="Galactose-bd-like_sf"/>
</dbReference>
<evidence type="ECO:0000256" key="2">
    <source>
        <dbReference type="ARBA" id="ARBA00012761"/>
    </source>
</evidence>
<dbReference type="RefSeq" id="WP_376835440.1">
    <property type="nucleotide sequence ID" value="NZ_JBHLSW010000004.1"/>
</dbReference>
<dbReference type="PROSITE" id="PS00719">
    <property type="entry name" value="GLYCOSYL_HYDROL_F2_1"/>
    <property type="match status" value="1"/>
</dbReference>
<organism evidence="10 11">
    <name type="scientific">Brevundimonas balnearis</name>
    <dbReference type="NCBI Taxonomy" id="1572858"/>
    <lineage>
        <taxon>Bacteria</taxon>
        <taxon>Pseudomonadati</taxon>
        <taxon>Pseudomonadota</taxon>
        <taxon>Alphaproteobacteria</taxon>
        <taxon>Caulobacterales</taxon>
        <taxon>Caulobacteraceae</taxon>
        <taxon>Brevundimonas</taxon>
    </lineage>
</organism>
<dbReference type="Pfam" id="PF00703">
    <property type="entry name" value="Glyco_hydro_2"/>
    <property type="match status" value="1"/>
</dbReference>
<proteinExistence type="inferred from homology"/>